<evidence type="ECO:0000256" key="2">
    <source>
        <dbReference type="ARBA" id="ARBA00009959"/>
    </source>
</evidence>
<evidence type="ECO:0000256" key="7">
    <source>
        <dbReference type="ARBA" id="ARBA00022842"/>
    </source>
</evidence>
<evidence type="ECO:0000256" key="3">
    <source>
        <dbReference type="ARBA" id="ARBA00022722"/>
    </source>
</evidence>
<dbReference type="HAMAP" id="MF_01471">
    <property type="entry name" value="Cas2"/>
    <property type="match status" value="1"/>
</dbReference>
<organism evidence="10 11">
    <name type="scientific">Uruburuella testudinis</name>
    <dbReference type="NCBI Taxonomy" id="1282863"/>
    <lineage>
        <taxon>Bacteria</taxon>
        <taxon>Pseudomonadati</taxon>
        <taxon>Pseudomonadota</taxon>
        <taxon>Betaproteobacteria</taxon>
        <taxon>Neisseriales</taxon>
        <taxon>Neisseriaceae</taxon>
        <taxon>Uruburuella</taxon>
    </lineage>
</organism>
<keyword evidence="7 9" id="KW-0460">Magnesium</keyword>
<proteinExistence type="inferred from homology"/>
<keyword evidence="11" id="KW-1185">Reference proteome</keyword>
<comment type="subunit">
    <text evidence="9">Homodimer, forms a heterotetramer with a Cas1 homodimer.</text>
</comment>
<reference evidence="10 11" key="1">
    <citation type="journal article" date="2022" name="Res Sq">
        <title>Evolution of multicellular longitudinally dividing oral cavity symbionts (Neisseriaceae).</title>
        <authorList>
            <person name="Nyongesa S."/>
            <person name="Weber P."/>
            <person name="Bernet E."/>
            <person name="Pullido F."/>
            <person name="Nieckarz M."/>
            <person name="Delaby M."/>
            <person name="Nieves C."/>
            <person name="Viehboeck T."/>
            <person name="Krause N."/>
            <person name="Rivera-Millot A."/>
            <person name="Nakamura A."/>
            <person name="Vischer N."/>
            <person name="VanNieuwenhze M."/>
            <person name="Brun Y."/>
            <person name="Cava F."/>
            <person name="Bulgheresi S."/>
            <person name="Veyrier F."/>
        </authorList>
    </citation>
    <scope>NUCLEOTIDE SEQUENCE [LARGE SCALE GENOMIC DNA]</scope>
    <source>
        <strain evidence="10 11">CCUG 63373m</strain>
    </source>
</reference>
<evidence type="ECO:0000313" key="10">
    <source>
        <dbReference type="EMBL" id="UOO82255.1"/>
    </source>
</evidence>
<comment type="function">
    <text evidence="9">CRISPR (clustered regularly interspaced short palindromic repeat), is an adaptive immune system that provides protection against mobile genetic elements (viruses, transposable elements and conjugative plasmids). CRISPR clusters contain sequences complementary to antecedent mobile elements and target invading nucleic acids. CRISPR clusters are transcribed and processed into CRISPR RNA (crRNA). Functions as a ssRNA-specific endoribonuclease. Involved in the integration of spacer DNA into the CRISPR cassette.</text>
</comment>
<evidence type="ECO:0000256" key="5">
    <source>
        <dbReference type="ARBA" id="ARBA00022759"/>
    </source>
</evidence>
<evidence type="ECO:0000313" key="11">
    <source>
        <dbReference type="Proteomes" id="UP000829817"/>
    </source>
</evidence>
<keyword evidence="5 9" id="KW-0255">Endonuclease</keyword>
<dbReference type="EMBL" id="CP091508">
    <property type="protein sequence ID" value="UOO82255.1"/>
    <property type="molecule type" value="Genomic_DNA"/>
</dbReference>
<gene>
    <name evidence="9 10" type="primary">cas2</name>
    <name evidence="10" type="ORF">LVJ83_01900</name>
</gene>
<evidence type="ECO:0000256" key="8">
    <source>
        <dbReference type="ARBA" id="ARBA00023118"/>
    </source>
</evidence>
<feature type="binding site" evidence="9">
    <location>
        <position position="8"/>
    </location>
    <ligand>
        <name>Mg(2+)</name>
        <dbReference type="ChEBI" id="CHEBI:18420"/>
        <note>catalytic</note>
    </ligand>
</feature>
<comment type="cofactor">
    <cofactor evidence="1 9">
        <name>Mg(2+)</name>
        <dbReference type="ChEBI" id="CHEBI:18420"/>
    </cofactor>
</comment>
<keyword evidence="3 9" id="KW-0540">Nuclease</keyword>
<dbReference type="RefSeq" id="WP_244785779.1">
    <property type="nucleotide sequence ID" value="NZ_CP091508.1"/>
</dbReference>
<protein>
    <recommendedName>
        <fullName evidence="9">CRISPR-associated endoribonuclease Cas2</fullName>
        <ecNumber evidence="9">3.1.-.-</ecNumber>
    </recommendedName>
</protein>
<evidence type="ECO:0000256" key="9">
    <source>
        <dbReference type="HAMAP-Rule" id="MF_01471"/>
    </source>
</evidence>
<dbReference type="NCBIfam" id="TIGR01573">
    <property type="entry name" value="cas2"/>
    <property type="match status" value="1"/>
</dbReference>
<dbReference type="GO" id="GO:0004519">
    <property type="term" value="F:endonuclease activity"/>
    <property type="evidence" value="ECO:0007669"/>
    <property type="project" value="UniProtKB-KW"/>
</dbReference>
<dbReference type="InterPro" id="IPR019199">
    <property type="entry name" value="Virulence_VapD/CRISPR_Cas2"/>
</dbReference>
<keyword evidence="4 9" id="KW-0479">Metal-binding</keyword>
<dbReference type="Proteomes" id="UP000829817">
    <property type="component" value="Chromosome"/>
</dbReference>
<keyword evidence="6 9" id="KW-0378">Hydrolase</keyword>
<dbReference type="InterPro" id="IPR021127">
    <property type="entry name" value="CRISPR_associated_Cas2"/>
</dbReference>
<dbReference type="Pfam" id="PF09827">
    <property type="entry name" value="CRISPR_Cas2"/>
    <property type="match status" value="1"/>
</dbReference>
<dbReference type="SUPFAM" id="SSF143430">
    <property type="entry name" value="TTP0101/SSO1404-like"/>
    <property type="match status" value="1"/>
</dbReference>
<sequence length="100" mass="11841">MWLVVMFDLPTLDEADRQRANRFRNFLKDNGFQMSQLSVYFKYIGVRENSPKIIKLIEDNTPVGKVSILFFTDKQFADIICIHNNQIERMPDKPDQLLLF</sequence>
<keyword evidence="8 9" id="KW-0051">Antiviral defense</keyword>
<accession>A0ABY4DTA0</accession>
<name>A0ABY4DTA0_9NEIS</name>
<evidence type="ECO:0000256" key="6">
    <source>
        <dbReference type="ARBA" id="ARBA00022801"/>
    </source>
</evidence>
<evidence type="ECO:0000256" key="4">
    <source>
        <dbReference type="ARBA" id="ARBA00022723"/>
    </source>
</evidence>
<comment type="similarity">
    <text evidence="2 9">Belongs to the CRISPR-associated endoribonuclease Cas2 protein family.</text>
</comment>
<evidence type="ECO:0000256" key="1">
    <source>
        <dbReference type="ARBA" id="ARBA00001946"/>
    </source>
</evidence>
<dbReference type="EC" id="3.1.-.-" evidence="9"/>